<dbReference type="GO" id="GO:0030435">
    <property type="term" value="P:sporulation resulting in formation of a cellular spore"/>
    <property type="evidence" value="ECO:0007669"/>
    <property type="project" value="InterPro"/>
</dbReference>
<evidence type="ECO:0000313" key="1">
    <source>
        <dbReference type="EMBL" id="XBX74998.1"/>
    </source>
</evidence>
<organism evidence="1">
    <name type="scientific">Proteinivorax tanatarense</name>
    <dbReference type="NCBI Taxonomy" id="1260629"/>
    <lineage>
        <taxon>Bacteria</taxon>
        <taxon>Bacillati</taxon>
        <taxon>Bacillota</taxon>
        <taxon>Clostridia</taxon>
        <taxon>Eubacteriales</taxon>
        <taxon>Proteinivoracaceae</taxon>
        <taxon>Proteinivorax</taxon>
    </lineage>
</organism>
<dbReference type="Gene3D" id="2.60.40.2000">
    <property type="match status" value="1"/>
</dbReference>
<dbReference type="InterPro" id="IPR022476">
    <property type="entry name" value="Spore_YabP/YqfC"/>
</dbReference>
<reference evidence="1" key="2">
    <citation type="submission" date="2024-06" db="EMBL/GenBank/DDBJ databases">
        <authorList>
            <person name="Petrova K.O."/>
            <person name="Toshchakov S.V."/>
            <person name="Boltjanskaja Y.V."/>
            <person name="Kevbrin V."/>
        </authorList>
    </citation>
    <scope>NUCLEOTIDE SEQUENCE</scope>
    <source>
        <strain evidence="1">Z-910T</strain>
    </source>
</reference>
<dbReference type="PIRSF" id="PIRSF011576">
    <property type="entry name" value="YabP"/>
    <property type="match status" value="1"/>
</dbReference>
<dbReference type="Pfam" id="PF07873">
    <property type="entry name" value="YabP"/>
    <property type="match status" value="1"/>
</dbReference>
<protein>
    <submittedName>
        <fullName evidence="1">Sporulation protein YabP</fullName>
    </submittedName>
</protein>
<dbReference type="EMBL" id="CP158367">
    <property type="protein sequence ID" value="XBX74998.1"/>
    <property type="molecule type" value="Genomic_DNA"/>
</dbReference>
<accession>A0AAU7VMJ4</accession>
<dbReference type="NCBIfam" id="TIGR02892">
    <property type="entry name" value="spore_yabP"/>
    <property type="match status" value="1"/>
</dbReference>
<dbReference type="RefSeq" id="WP_350343745.1">
    <property type="nucleotide sequence ID" value="NZ_CP158367.1"/>
</dbReference>
<gene>
    <name evidence="1" type="primary">yabP</name>
    <name evidence="1" type="ORF">PRVXT_000086</name>
</gene>
<proteinExistence type="predicted"/>
<dbReference type="AlphaFoldDB" id="A0AAU7VMJ4"/>
<sequence>MIIEKEDIKHHKLVLVNQEELELTGIDDVESFNEEEIVLITQKGNLLAIRGEELSIKQLSIESGKVSVEGVIYEIAYSGEASYEGKKKGVFDKLFR</sequence>
<dbReference type="InterPro" id="IPR012504">
    <property type="entry name" value="Spore_YabP"/>
</dbReference>
<dbReference type="InterPro" id="IPR038705">
    <property type="entry name" value="YabP_sf"/>
</dbReference>
<name>A0AAU7VMJ4_9FIRM</name>
<reference evidence="1" key="1">
    <citation type="journal article" date="2013" name="Extremophiles">
        <title>Proteinivorax tanatarense gen. nov., sp. nov., an anaerobic, haloalkaliphilic, proteolytic bacterium isolated from a decaying algal bloom, and proposal of Proteinivoraceae fam. nov.</title>
        <authorList>
            <person name="Kevbrin V."/>
            <person name="Boltyanskaya Y."/>
            <person name="Zhilina T."/>
            <person name="Kolganova T."/>
            <person name="Lavrentjeva E."/>
            <person name="Kuznetsov B."/>
        </authorList>
    </citation>
    <scope>NUCLEOTIDE SEQUENCE</scope>
    <source>
        <strain evidence="1">Z-910T</strain>
    </source>
</reference>